<dbReference type="CDD" id="cd00565">
    <property type="entry name" value="Ubl_ThiS"/>
    <property type="match status" value="1"/>
</dbReference>
<sequence>MKVMINGNEMTFSSEIQTIEDVITHLQLKKEFSIVEVNQTILQKGDHAKTPIADGDRIEIVHFVGGG</sequence>
<gene>
    <name evidence="1" type="ORF">J2S13_001918</name>
</gene>
<dbReference type="EMBL" id="JAUSUC010000021">
    <property type="protein sequence ID" value="MDQ0215500.1"/>
    <property type="molecule type" value="Genomic_DNA"/>
</dbReference>
<proteinExistence type="predicted"/>
<protein>
    <submittedName>
        <fullName evidence="1">Sulfur carrier protein</fullName>
    </submittedName>
</protein>
<dbReference type="NCBIfam" id="TIGR01683">
    <property type="entry name" value="thiS"/>
    <property type="match status" value="1"/>
</dbReference>
<organism evidence="1 2">
    <name type="scientific">Oikeobacillus pervagus</name>
    <dbReference type="NCBI Taxonomy" id="1325931"/>
    <lineage>
        <taxon>Bacteria</taxon>
        <taxon>Bacillati</taxon>
        <taxon>Bacillota</taxon>
        <taxon>Bacilli</taxon>
        <taxon>Bacillales</taxon>
        <taxon>Bacillaceae</taxon>
        <taxon>Oikeobacillus</taxon>
    </lineage>
</organism>
<dbReference type="InterPro" id="IPR012675">
    <property type="entry name" value="Beta-grasp_dom_sf"/>
</dbReference>
<evidence type="ECO:0000313" key="1">
    <source>
        <dbReference type="EMBL" id="MDQ0215500.1"/>
    </source>
</evidence>
<dbReference type="SUPFAM" id="SSF54285">
    <property type="entry name" value="MoaD/ThiS"/>
    <property type="match status" value="1"/>
</dbReference>
<name>A0AAJ1SZ55_9BACI</name>
<dbReference type="InterPro" id="IPR010035">
    <property type="entry name" value="Thi_S"/>
</dbReference>
<dbReference type="Pfam" id="PF02597">
    <property type="entry name" value="ThiS"/>
    <property type="match status" value="1"/>
</dbReference>
<comment type="caution">
    <text evidence="1">The sequence shown here is derived from an EMBL/GenBank/DDBJ whole genome shotgun (WGS) entry which is preliminary data.</text>
</comment>
<accession>A0AAJ1SZ55</accession>
<reference evidence="1" key="1">
    <citation type="submission" date="2023-07" db="EMBL/GenBank/DDBJ databases">
        <title>Genomic Encyclopedia of Type Strains, Phase IV (KMG-IV): sequencing the most valuable type-strain genomes for metagenomic binning, comparative biology and taxonomic classification.</title>
        <authorList>
            <person name="Goeker M."/>
        </authorList>
    </citation>
    <scope>NUCLEOTIDE SEQUENCE</scope>
    <source>
        <strain evidence="1">DSM 23947</strain>
    </source>
</reference>
<dbReference type="InterPro" id="IPR016155">
    <property type="entry name" value="Mopterin_synth/thiamin_S_b"/>
</dbReference>
<dbReference type="PANTHER" id="PTHR34472">
    <property type="entry name" value="SULFUR CARRIER PROTEIN THIS"/>
    <property type="match status" value="1"/>
</dbReference>
<dbReference type="Proteomes" id="UP001237207">
    <property type="component" value="Unassembled WGS sequence"/>
</dbReference>
<dbReference type="PANTHER" id="PTHR34472:SF1">
    <property type="entry name" value="SULFUR CARRIER PROTEIN THIS"/>
    <property type="match status" value="1"/>
</dbReference>
<dbReference type="InterPro" id="IPR003749">
    <property type="entry name" value="ThiS/MoaD-like"/>
</dbReference>
<dbReference type="AlphaFoldDB" id="A0AAJ1SZ55"/>
<keyword evidence="2" id="KW-1185">Reference proteome</keyword>
<dbReference type="Gene3D" id="3.10.20.30">
    <property type="match status" value="1"/>
</dbReference>
<evidence type="ECO:0000313" key="2">
    <source>
        <dbReference type="Proteomes" id="UP001237207"/>
    </source>
</evidence>